<dbReference type="GO" id="GO:0005634">
    <property type="term" value="C:nucleus"/>
    <property type="evidence" value="ECO:0007669"/>
    <property type="project" value="UniProtKB-SubCell"/>
</dbReference>
<proteinExistence type="inferred from homology"/>
<organism evidence="13 14">
    <name type="scientific">Bugula neritina</name>
    <name type="common">Brown bryozoan</name>
    <name type="synonym">Sertularia neritina</name>
    <dbReference type="NCBI Taxonomy" id="10212"/>
    <lineage>
        <taxon>Eukaryota</taxon>
        <taxon>Metazoa</taxon>
        <taxon>Spiralia</taxon>
        <taxon>Lophotrochozoa</taxon>
        <taxon>Bryozoa</taxon>
        <taxon>Gymnolaemata</taxon>
        <taxon>Cheilostomatida</taxon>
        <taxon>Flustrina</taxon>
        <taxon>Buguloidea</taxon>
        <taxon>Bugulidae</taxon>
        <taxon>Bugula</taxon>
    </lineage>
</organism>
<dbReference type="Gene3D" id="2.40.30.300">
    <property type="match status" value="1"/>
</dbReference>
<dbReference type="GO" id="GO:0000460">
    <property type="term" value="P:maturation of 5.8S rRNA"/>
    <property type="evidence" value="ECO:0007669"/>
    <property type="project" value="TreeGrafter"/>
</dbReference>
<dbReference type="InterPro" id="IPR011545">
    <property type="entry name" value="DEAD/DEAH_box_helicase_dom"/>
</dbReference>
<dbReference type="AlphaFoldDB" id="A0A7J7JXI5"/>
<dbReference type="GO" id="GO:0006401">
    <property type="term" value="P:RNA catabolic process"/>
    <property type="evidence" value="ECO:0007669"/>
    <property type="project" value="InterPro"/>
</dbReference>
<evidence type="ECO:0000256" key="8">
    <source>
        <dbReference type="ARBA" id="ARBA00022840"/>
    </source>
</evidence>
<dbReference type="SMART" id="SM00487">
    <property type="entry name" value="DEXDc"/>
    <property type="match status" value="1"/>
</dbReference>
<evidence type="ECO:0000259" key="12">
    <source>
        <dbReference type="PROSITE" id="PS51194"/>
    </source>
</evidence>
<keyword evidence="6" id="KW-0378">Hydrolase</keyword>
<keyword evidence="9" id="KW-0539">Nucleus</keyword>
<evidence type="ECO:0000256" key="2">
    <source>
        <dbReference type="ARBA" id="ARBA00010140"/>
    </source>
</evidence>
<reference evidence="13" key="1">
    <citation type="submission" date="2020-06" db="EMBL/GenBank/DDBJ databases">
        <title>Draft genome of Bugula neritina, a colonial animal packing powerful symbionts and potential medicines.</title>
        <authorList>
            <person name="Rayko M."/>
        </authorList>
    </citation>
    <scope>NUCLEOTIDE SEQUENCE [LARGE SCALE GENOMIC DNA]</scope>
    <source>
        <strain evidence="13">Kwan_BN1</strain>
    </source>
</reference>
<dbReference type="CDD" id="cd13154">
    <property type="entry name" value="KOW_Mtr4"/>
    <property type="match status" value="1"/>
</dbReference>
<gene>
    <name evidence="13" type="ORF">EB796_011060</name>
</gene>
<dbReference type="GO" id="GO:0016787">
    <property type="term" value="F:hydrolase activity"/>
    <property type="evidence" value="ECO:0007669"/>
    <property type="project" value="UniProtKB-KW"/>
</dbReference>
<dbReference type="SUPFAM" id="SSF52540">
    <property type="entry name" value="P-loop containing nucleoside triphosphate hydrolases"/>
    <property type="match status" value="1"/>
</dbReference>
<accession>A0A7J7JXI5</accession>
<keyword evidence="7" id="KW-0347">Helicase</keyword>
<dbReference type="GO" id="GO:0003723">
    <property type="term" value="F:RNA binding"/>
    <property type="evidence" value="ECO:0007669"/>
    <property type="project" value="InterPro"/>
</dbReference>
<comment type="subcellular location">
    <subcellularLocation>
        <location evidence="1">Nucleus</location>
    </subcellularLocation>
</comment>
<dbReference type="PROSITE" id="PS51192">
    <property type="entry name" value="HELICASE_ATP_BIND_1"/>
    <property type="match status" value="1"/>
</dbReference>
<evidence type="ECO:0000256" key="1">
    <source>
        <dbReference type="ARBA" id="ARBA00004123"/>
    </source>
</evidence>
<name>A0A7J7JXI5_BUGNE</name>
<evidence type="ECO:0000256" key="4">
    <source>
        <dbReference type="ARBA" id="ARBA00022553"/>
    </source>
</evidence>
<dbReference type="CDD" id="cd18024">
    <property type="entry name" value="DEXHc_Mtr4-like"/>
    <property type="match status" value="1"/>
</dbReference>
<feature type="domain" description="Helicase C-terminal" evidence="12">
    <location>
        <begin position="383"/>
        <end position="555"/>
    </location>
</feature>
<feature type="domain" description="Helicase ATP-binding" evidence="11">
    <location>
        <begin position="126"/>
        <end position="282"/>
    </location>
</feature>
<dbReference type="FunFam" id="1.10.3380.30:FF:000004">
    <property type="entry name" value="Superkiller viralicidic activity 2-like 2"/>
    <property type="match status" value="1"/>
</dbReference>
<evidence type="ECO:0000256" key="9">
    <source>
        <dbReference type="ARBA" id="ARBA00023242"/>
    </source>
</evidence>
<dbReference type="Gene3D" id="3.40.50.300">
    <property type="entry name" value="P-loop containing nucleotide triphosphate hydrolases"/>
    <property type="match status" value="2"/>
</dbReference>
<feature type="region of interest" description="Disordered" evidence="10">
    <location>
        <begin position="1"/>
        <end position="41"/>
    </location>
</feature>
<dbReference type="GO" id="GO:0005524">
    <property type="term" value="F:ATP binding"/>
    <property type="evidence" value="ECO:0007669"/>
    <property type="project" value="UniProtKB-KW"/>
</dbReference>
<dbReference type="Pfam" id="PF21408">
    <property type="entry name" value="MTR4-like_stalk"/>
    <property type="match status" value="1"/>
</dbReference>
<dbReference type="InterPro" id="IPR027417">
    <property type="entry name" value="P-loop_NTPase"/>
</dbReference>
<dbReference type="FunFam" id="2.40.30.300:FF:000001">
    <property type="entry name" value="Mtr4 exosome RNA helicase"/>
    <property type="match status" value="1"/>
</dbReference>
<keyword evidence="5" id="KW-0547">Nucleotide-binding</keyword>
<dbReference type="PIRSF" id="PIRSF005198">
    <property type="entry name" value="Antiviral_helicase_SKI2"/>
    <property type="match status" value="1"/>
</dbReference>
<keyword evidence="8" id="KW-0067">ATP-binding</keyword>
<dbReference type="OrthoDB" id="64767at2759"/>
<dbReference type="InterPro" id="IPR001650">
    <property type="entry name" value="Helicase_C-like"/>
</dbReference>
<protein>
    <recommendedName>
        <fullName evidence="3">RNA helicase</fullName>
        <ecNumber evidence="3">3.6.4.13</ecNumber>
    </recommendedName>
</protein>
<dbReference type="FunFam" id="3.40.50.300:FF:000083">
    <property type="entry name" value="ATP-dependent RNA helicase DOB1"/>
    <property type="match status" value="1"/>
</dbReference>
<dbReference type="PANTHER" id="PTHR12131:SF7">
    <property type="entry name" value="EXOSOME RNA HELICASE MTR4"/>
    <property type="match status" value="1"/>
</dbReference>
<dbReference type="SMART" id="SM00490">
    <property type="entry name" value="HELICc"/>
    <property type="match status" value="1"/>
</dbReference>
<comment type="similarity">
    <text evidence="2">Belongs to the helicase family. SKI2 subfamily.</text>
</comment>
<evidence type="ECO:0000256" key="7">
    <source>
        <dbReference type="ARBA" id="ARBA00022806"/>
    </source>
</evidence>
<evidence type="ECO:0000256" key="10">
    <source>
        <dbReference type="SAM" id="MobiDB-lite"/>
    </source>
</evidence>
<keyword evidence="14" id="KW-1185">Reference proteome</keyword>
<dbReference type="FunFam" id="3.40.50.300:FF:000141">
    <property type="entry name" value="ATP-dependent RNA helicase DOB1"/>
    <property type="match status" value="1"/>
</dbReference>
<feature type="compositionally biased region" description="Polar residues" evidence="10">
    <location>
        <begin position="20"/>
        <end position="39"/>
    </location>
</feature>
<dbReference type="InterPro" id="IPR014001">
    <property type="entry name" value="Helicase_ATP-bd"/>
</dbReference>
<dbReference type="EC" id="3.6.4.13" evidence="3"/>
<dbReference type="CDD" id="cd18795">
    <property type="entry name" value="SF2_C_Ski2"/>
    <property type="match status" value="1"/>
</dbReference>
<dbReference type="EMBL" id="VXIV02001682">
    <property type="protein sequence ID" value="KAF6030653.1"/>
    <property type="molecule type" value="Genomic_DNA"/>
</dbReference>
<dbReference type="InterPro" id="IPR050699">
    <property type="entry name" value="RNA-DNA_Helicase"/>
</dbReference>
<dbReference type="PANTHER" id="PTHR12131">
    <property type="entry name" value="ATP-DEPENDENT RNA AND DNA HELICASE"/>
    <property type="match status" value="1"/>
</dbReference>
<dbReference type="Gene3D" id="1.10.3380.30">
    <property type="match status" value="1"/>
</dbReference>
<dbReference type="Proteomes" id="UP000593567">
    <property type="component" value="Unassembled WGS sequence"/>
</dbReference>
<evidence type="ECO:0000313" key="14">
    <source>
        <dbReference type="Proteomes" id="UP000593567"/>
    </source>
</evidence>
<sequence length="791" mass="90009">MADVDELFNVFGDSEAPSEPVTSASPPDKQTPNKEQSFTEVLKRRRVEAKESHGEETKKLKMAIVDELRLMDHLPRLQVHQIDTLESCTHEVALPPDMEYKPLKAVTRPPAKEYPFILDPFQKESILCLENTESVLVSAHTSAGKTVVALYAIAMSLKAKQRVIYTSPIKALSNQKFRELSEEFGDVGLMTGDVTINPSASCLVMTTEILRSMLYRGSEIMREVAWVIFDEIHYMRDKDRGVVWEETIILLPDNVHYVFLSATIPNATQFAEWVAHLHHQPCHVVYTDYRPTPLQHYIYPAGGDGLHLVVDEQGNFREQNFNTAMACLLNVGDASKGDAKGRNGGFKGQTNCFRIIKMIMERNFAPVIVFSFSKKDCEAYALQMAKIEFNTKEEKALVEEVFNNAIDTLSDEDKKLPYVEHVLPLLKKGIGIHHSGLLPLLKETIEILFAEGLIKALFATETFSMGLNMPARTVVFTSARKFDGQDYRWVSSGEYIQMSGRAGRRGLDDRGIVIQMIDDRMSPATAKLILQGKADPLNSAFRLTYNMVLNLLRVEEINPEYMLERSFYQFQNYSSLPGLTDKLKALETEHNNIKVEREELLFSYYKIREQLDNLSESLLKFIHKPKYLLSFLQPGRLLYIKHNEKTFGWAAVVNFHKAVKKDKYHQEETIDYTVEVLMNVCKEAAKSKDIFMISPPEAPELGEMQVVPVLLSVIRKISAVRLYLPSDMKSRDNRQSVLKSIQEVEKRFPAGLPLLDPIKDMGIKDPQLKDIVQKIEAFEKRLKAIVCVSFP</sequence>
<evidence type="ECO:0000256" key="6">
    <source>
        <dbReference type="ARBA" id="ARBA00022801"/>
    </source>
</evidence>
<evidence type="ECO:0000313" key="13">
    <source>
        <dbReference type="EMBL" id="KAF6030653.1"/>
    </source>
</evidence>
<dbReference type="Pfam" id="PF00271">
    <property type="entry name" value="Helicase_C"/>
    <property type="match status" value="1"/>
</dbReference>
<dbReference type="InterPro" id="IPR016438">
    <property type="entry name" value="SKI2-like"/>
</dbReference>
<keyword evidence="4" id="KW-0597">Phosphoprotein</keyword>
<evidence type="ECO:0000256" key="5">
    <source>
        <dbReference type="ARBA" id="ARBA00022741"/>
    </source>
</evidence>
<dbReference type="GO" id="GO:0003724">
    <property type="term" value="F:RNA helicase activity"/>
    <property type="evidence" value="ECO:0007669"/>
    <property type="project" value="UniProtKB-EC"/>
</dbReference>
<evidence type="ECO:0000259" key="11">
    <source>
        <dbReference type="PROSITE" id="PS51192"/>
    </source>
</evidence>
<dbReference type="Pfam" id="PF13234">
    <property type="entry name" value="MTR4_beta-barrel"/>
    <property type="match status" value="1"/>
</dbReference>
<evidence type="ECO:0000256" key="3">
    <source>
        <dbReference type="ARBA" id="ARBA00012552"/>
    </source>
</evidence>
<dbReference type="Pfam" id="PF00270">
    <property type="entry name" value="DEAD"/>
    <property type="match status" value="1"/>
</dbReference>
<dbReference type="InterPro" id="IPR025696">
    <property type="entry name" value="Beta-barrel_MTR4"/>
</dbReference>
<dbReference type="InterPro" id="IPR048392">
    <property type="entry name" value="MTR4-like_stalk"/>
</dbReference>
<comment type="caution">
    <text evidence="13">The sequence shown here is derived from an EMBL/GenBank/DDBJ whole genome shotgun (WGS) entry which is preliminary data.</text>
</comment>
<dbReference type="PROSITE" id="PS51194">
    <property type="entry name" value="HELICASE_CTER"/>
    <property type="match status" value="1"/>
</dbReference>